<dbReference type="Gene3D" id="3.40.50.620">
    <property type="entry name" value="HUPs"/>
    <property type="match status" value="1"/>
</dbReference>
<dbReference type="EC" id="6.1.1.19" evidence="11"/>
<comment type="subunit">
    <text evidence="3 11">Monomer.</text>
</comment>
<gene>
    <name evidence="11" type="primary">argS</name>
    <name evidence="15" type="ORF">A7sIIA15_01560</name>
</gene>
<dbReference type="InterPro" id="IPR001278">
    <property type="entry name" value="Arg-tRNA-ligase"/>
</dbReference>
<proteinExistence type="inferred from homology"/>
<evidence type="ECO:0000256" key="4">
    <source>
        <dbReference type="ARBA" id="ARBA00022490"/>
    </source>
</evidence>
<evidence type="ECO:0000259" key="13">
    <source>
        <dbReference type="SMART" id="SM00836"/>
    </source>
</evidence>
<sequence length="554" mass="60728">MSTQVEQLEAAIKAALERAFKAGSLSGQIPEAIKLERPKDRDHGDYATSIALQLAKPAGKNPRDVAQIICDLLAGTEGISKVDIAGPGFINITLNRADQAELVATILKATKDYGKGSALAGVRINLEFISANPTGPLHLGHTRWAAVGDSLGRVLSAAGADVKREFYINDRGNQMDLFGASVEAAALGNPIPENGYQGAYIADLAKEVVARNASITSLPEGKRHPAFREAAYALQLKDQQRVLDTFGTHFDVWFSERSLHDQGAVEHGLEKLRKQGHVFEEEGAIWLRTTDFGDDKDRVLTKSDGSLTYFSSDTAYYINKRERGFDICIYMLGADHHGYVGRLKAIAACAGDDPEYNIHVLIGQLVKIMEGGEEVKLSKRAGTIITLEELVEKVGVDAARYTLIRYPVDTPMVMDIDILKRNTNENPVYYVQYAHARIAAVLRNADELKIPVDLAAFDSSQLVHDRENQLLGALAEFPRVVQSAAELRQPHRVARYLEELAGTYHGFYADCRVLPMGEENPSPLHTARLLLCASTKQVIKNGLDLLGVSAPERM</sequence>
<dbReference type="InterPro" id="IPR008909">
    <property type="entry name" value="DALR_anticod-bd"/>
</dbReference>
<dbReference type="Pfam" id="PF05746">
    <property type="entry name" value="DALR_1"/>
    <property type="match status" value="1"/>
</dbReference>
<comment type="similarity">
    <text evidence="2 11 12">Belongs to the class-I aminoacyl-tRNA synthetase family.</text>
</comment>
<evidence type="ECO:0000256" key="10">
    <source>
        <dbReference type="ARBA" id="ARBA00049339"/>
    </source>
</evidence>
<dbReference type="KEGG" id="pvn:A7sIIA15_01560"/>
<evidence type="ECO:0000256" key="6">
    <source>
        <dbReference type="ARBA" id="ARBA00022741"/>
    </source>
</evidence>
<comment type="subcellular location">
    <subcellularLocation>
        <location evidence="1 11">Cytoplasm</location>
    </subcellularLocation>
</comment>
<dbReference type="PROSITE" id="PS00178">
    <property type="entry name" value="AA_TRNA_LIGASE_I"/>
    <property type="match status" value="1"/>
</dbReference>
<keyword evidence="16" id="KW-1185">Reference proteome</keyword>
<dbReference type="Gene3D" id="3.30.1360.70">
    <property type="entry name" value="Arginyl tRNA synthetase N-terminal domain"/>
    <property type="match status" value="1"/>
</dbReference>
<evidence type="ECO:0000256" key="9">
    <source>
        <dbReference type="ARBA" id="ARBA00023146"/>
    </source>
</evidence>
<evidence type="ECO:0000313" key="16">
    <source>
        <dbReference type="Proteomes" id="UP000217186"/>
    </source>
</evidence>
<accession>A0A249KSB9</accession>
<dbReference type="AlphaFoldDB" id="A0A249KSB9"/>
<feature type="domain" description="Arginyl tRNA synthetase N-terminal" evidence="14">
    <location>
        <begin position="6"/>
        <end position="94"/>
    </location>
</feature>
<feature type="domain" description="DALR anticodon binding" evidence="13">
    <location>
        <begin position="431"/>
        <end position="554"/>
    </location>
</feature>
<dbReference type="Proteomes" id="UP000217186">
    <property type="component" value="Chromosome"/>
</dbReference>
<evidence type="ECO:0000256" key="7">
    <source>
        <dbReference type="ARBA" id="ARBA00022840"/>
    </source>
</evidence>
<evidence type="ECO:0000256" key="12">
    <source>
        <dbReference type="RuleBase" id="RU363038"/>
    </source>
</evidence>
<keyword evidence="4 11" id="KW-0963">Cytoplasm</keyword>
<dbReference type="SMART" id="SM00836">
    <property type="entry name" value="DALR_1"/>
    <property type="match status" value="1"/>
</dbReference>
<dbReference type="CDD" id="cd00671">
    <property type="entry name" value="ArgRS_core"/>
    <property type="match status" value="1"/>
</dbReference>
<evidence type="ECO:0000256" key="11">
    <source>
        <dbReference type="HAMAP-Rule" id="MF_00123"/>
    </source>
</evidence>
<dbReference type="InterPro" id="IPR005148">
    <property type="entry name" value="Arg-tRNA-synth_N"/>
</dbReference>
<keyword evidence="5 11" id="KW-0436">Ligase</keyword>
<dbReference type="InterPro" id="IPR035684">
    <property type="entry name" value="ArgRS_core"/>
</dbReference>
<dbReference type="InterPro" id="IPR014729">
    <property type="entry name" value="Rossmann-like_a/b/a_fold"/>
</dbReference>
<keyword evidence="9 11" id="KW-0030">Aminoacyl-tRNA synthetase</keyword>
<dbReference type="SUPFAM" id="SSF55190">
    <property type="entry name" value="Arginyl-tRNA synthetase (ArgRS), N-terminal 'additional' domain"/>
    <property type="match status" value="1"/>
</dbReference>
<name>A0A249KSB9_9ACTN</name>
<reference evidence="15 16" key="1">
    <citation type="submission" date="2016-07" db="EMBL/GenBank/DDBJ databases">
        <title>High microdiversification within the ubiquitous acI lineage of Actinobacteria.</title>
        <authorList>
            <person name="Neuenschwander S.M."/>
            <person name="Salcher M."/>
            <person name="Ghai R."/>
            <person name="Pernthaler J."/>
        </authorList>
    </citation>
    <scope>NUCLEOTIDE SEQUENCE [LARGE SCALE GENOMIC DNA]</scope>
    <source>
        <strain evidence="15">MMS-IIA-15</strain>
    </source>
</reference>
<keyword evidence="6 11" id="KW-0547">Nucleotide-binding</keyword>
<dbReference type="PANTHER" id="PTHR11956">
    <property type="entry name" value="ARGINYL-TRNA SYNTHETASE"/>
    <property type="match status" value="1"/>
</dbReference>
<evidence type="ECO:0000259" key="14">
    <source>
        <dbReference type="SMART" id="SM01016"/>
    </source>
</evidence>
<dbReference type="GO" id="GO:0005737">
    <property type="term" value="C:cytoplasm"/>
    <property type="evidence" value="ECO:0007669"/>
    <property type="project" value="UniProtKB-SubCell"/>
</dbReference>
<evidence type="ECO:0000256" key="3">
    <source>
        <dbReference type="ARBA" id="ARBA00011245"/>
    </source>
</evidence>
<dbReference type="EMBL" id="CP016776">
    <property type="protein sequence ID" value="ASY19589.1"/>
    <property type="molecule type" value="Genomic_DNA"/>
</dbReference>
<dbReference type="RefSeq" id="WP_095685481.1">
    <property type="nucleotide sequence ID" value="NZ_CP016776.1"/>
</dbReference>
<dbReference type="Gene3D" id="1.10.730.10">
    <property type="entry name" value="Isoleucyl-tRNA Synthetase, Domain 1"/>
    <property type="match status" value="1"/>
</dbReference>
<dbReference type="GO" id="GO:0005524">
    <property type="term" value="F:ATP binding"/>
    <property type="evidence" value="ECO:0007669"/>
    <property type="project" value="UniProtKB-UniRule"/>
</dbReference>
<dbReference type="PANTHER" id="PTHR11956:SF5">
    <property type="entry name" value="ARGININE--TRNA LIGASE, CYTOPLASMIC"/>
    <property type="match status" value="1"/>
</dbReference>
<dbReference type="GO" id="GO:0006420">
    <property type="term" value="P:arginyl-tRNA aminoacylation"/>
    <property type="evidence" value="ECO:0007669"/>
    <property type="project" value="UniProtKB-UniRule"/>
</dbReference>
<dbReference type="HAMAP" id="MF_00123">
    <property type="entry name" value="Arg_tRNA_synth"/>
    <property type="match status" value="1"/>
</dbReference>
<evidence type="ECO:0000313" key="15">
    <source>
        <dbReference type="EMBL" id="ASY19589.1"/>
    </source>
</evidence>
<dbReference type="Pfam" id="PF00750">
    <property type="entry name" value="tRNA-synt_1d"/>
    <property type="match status" value="1"/>
</dbReference>
<dbReference type="InterPro" id="IPR036695">
    <property type="entry name" value="Arg-tRNA-synth_N_sf"/>
</dbReference>
<dbReference type="GO" id="GO:0004814">
    <property type="term" value="F:arginine-tRNA ligase activity"/>
    <property type="evidence" value="ECO:0007669"/>
    <property type="project" value="UniProtKB-UniRule"/>
</dbReference>
<comment type="catalytic activity">
    <reaction evidence="10 11">
        <text>tRNA(Arg) + L-arginine + ATP = L-arginyl-tRNA(Arg) + AMP + diphosphate</text>
        <dbReference type="Rhea" id="RHEA:20301"/>
        <dbReference type="Rhea" id="RHEA-COMP:9658"/>
        <dbReference type="Rhea" id="RHEA-COMP:9673"/>
        <dbReference type="ChEBI" id="CHEBI:30616"/>
        <dbReference type="ChEBI" id="CHEBI:32682"/>
        <dbReference type="ChEBI" id="CHEBI:33019"/>
        <dbReference type="ChEBI" id="CHEBI:78442"/>
        <dbReference type="ChEBI" id="CHEBI:78513"/>
        <dbReference type="ChEBI" id="CHEBI:456215"/>
        <dbReference type="EC" id="6.1.1.19"/>
    </reaction>
</comment>
<dbReference type="OrthoDB" id="9803211at2"/>
<dbReference type="NCBIfam" id="TIGR00456">
    <property type="entry name" value="argS"/>
    <property type="match status" value="1"/>
</dbReference>
<dbReference type="Pfam" id="PF03485">
    <property type="entry name" value="Arg_tRNA_synt_N"/>
    <property type="match status" value="1"/>
</dbReference>
<dbReference type="InterPro" id="IPR001412">
    <property type="entry name" value="aa-tRNA-synth_I_CS"/>
</dbReference>
<dbReference type="SUPFAM" id="SSF47323">
    <property type="entry name" value="Anticodon-binding domain of a subclass of class I aminoacyl-tRNA synthetases"/>
    <property type="match status" value="1"/>
</dbReference>
<protein>
    <recommendedName>
        <fullName evidence="11">Arginine--tRNA ligase</fullName>
        <ecNumber evidence="11">6.1.1.19</ecNumber>
    </recommendedName>
    <alternativeName>
        <fullName evidence="11">Arginyl-tRNA synthetase</fullName>
        <shortName evidence="11">ArgRS</shortName>
    </alternativeName>
</protein>
<feature type="short sequence motif" description="'HIGH' region" evidence="11">
    <location>
        <begin position="131"/>
        <end position="141"/>
    </location>
</feature>
<dbReference type="SUPFAM" id="SSF52374">
    <property type="entry name" value="Nucleotidylyl transferase"/>
    <property type="match status" value="1"/>
</dbReference>
<dbReference type="PRINTS" id="PR01038">
    <property type="entry name" value="TRNASYNTHARG"/>
</dbReference>
<dbReference type="FunFam" id="3.30.1360.70:FF:000003">
    <property type="entry name" value="Arginine--tRNA ligase"/>
    <property type="match status" value="1"/>
</dbReference>
<evidence type="ECO:0000256" key="2">
    <source>
        <dbReference type="ARBA" id="ARBA00005594"/>
    </source>
</evidence>
<dbReference type="SMART" id="SM01016">
    <property type="entry name" value="Arg_tRNA_synt_N"/>
    <property type="match status" value="1"/>
</dbReference>
<organism evidence="15 16">
    <name type="scientific">Candidatus Planktophila vernalis</name>
    <dbReference type="NCBI Taxonomy" id="1884907"/>
    <lineage>
        <taxon>Bacteria</taxon>
        <taxon>Bacillati</taxon>
        <taxon>Actinomycetota</taxon>
        <taxon>Actinomycetes</taxon>
        <taxon>Candidatus Nanopelagicales</taxon>
        <taxon>Candidatus Nanopelagicaceae</taxon>
        <taxon>Candidatus Planktophila</taxon>
    </lineage>
</organism>
<dbReference type="FunFam" id="1.10.730.10:FF:000008">
    <property type="entry name" value="Arginine--tRNA ligase"/>
    <property type="match status" value="1"/>
</dbReference>
<evidence type="ECO:0000256" key="1">
    <source>
        <dbReference type="ARBA" id="ARBA00004496"/>
    </source>
</evidence>
<keyword evidence="8 11" id="KW-0648">Protein biosynthesis</keyword>
<dbReference type="InterPro" id="IPR009080">
    <property type="entry name" value="tRNAsynth_Ia_anticodon-bd"/>
</dbReference>
<evidence type="ECO:0000256" key="8">
    <source>
        <dbReference type="ARBA" id="ARBA00022917"/>
    </source>
</evidence>
<evidence type="ECO:0000256" key="5">
    <source>
        <dbReference type="ARBA" id="ARBA00022598"/>
    </source>
</evidence>
<dbReference type="FunFam" id="3.40.50.620:FF:000062">
    <property type="entry name" value="Arginine--tRNA ligase"/>
    <property type="match status" value="1"/>
</dbReference>
<keyword evidence="7 11" id="KW-0067">ATP-binding</keyword>